<sequence length="111" mass="12705">MISAIEADTITGAARNDKYHVRVTELLHTIETHIVDAAHNKEQDVNVDLPTDDCENDCHTIHAVKVVCSHLEALGYCVQYNYCKNLQHWLHICWNFPKTLKFSVQQEEAVC</sequence>
<accession>A0A0F9D0K4</accession>
<name>A0A0F9D0K4_9ZZZZ</name>
<dbReference type="EMBL" id="LAZR01030911">
    <property type="protein sequence ID" value="KKL55238.1"/>
    <property type="molecule type" value="Genomic_DNA"/>
</dbReference>
<protein>
    <submittedName>
        <fullName evidence="1">Uncharacterized protein</fullName>
    </submittedName>
</protein>
<reference evidence="1" key="1">
    <citation type="journal article" date="2015" name="Nature">
        <title>Complex archaea that bridge the gap between prokaryotes and eukaryotes.</title>
        <authorList>
            <person name="Spang A."/>
            <person name="Saw J.H."/>
            <person name="Jorgensen S.L."/>
            <person name="Zaremba-Niedzwiedzka K."/>
            <person name="Martijn J."/>
            <person name="Lind A.E."/>
            <person name="van Eijk R."/>
            <person name="Schleper C."/>
            <person name="Guy L."/>
            <person name="Ettema T.J."/>
        </authorList>
    </citation>
    <scope>NUCLEOTIDE SEQUENCE</scope>
</reference>
<gene>
    <name evidence="1" type="ORF">LCGC14_2257440</name>
</gene>
<dbReference type="AlphaFoldDB" id="A0A0F9D0K4"/>
<comment type="caution">
    <text evidence="1">The sequence shown here is derived from an EMBL/GenBank/DDBJ whole genome shotgun (WGS) entry which is preliminary data.</text>
</comment>
<evidence type="ECO:0000313" key="1">
    <source>
        <dbReference type="EMBL" id="KKL55238.1"/>
    </source>
</evidence>
<organism evidence="1">
    <name type="scientific">marine sediment metagenome</name>
    <dbReference type="NCBI Taxonomy" id="412755"/>
    <lineage>
        <taxon>unclassified sequences</taxon>
        <taxon>metagenomes</taxon>
        <taxon>ecological metagenomes</taxon>
    </lineage>
</organism>
<proteinExistence type="predicted"/>